<feature type="domain" description="Peptidase S11 D-Ala-D-Ala carboxypeptidase A C-terminal" evidence="1">
    <location>
        <begin position="1"/>
        <end position="76"/>
    </location>
</feature>
<organism evidence="2 3">
    <name type="scientific">Micavibrio aeruginosavorus</name>
    <dbReference type="NCBI Taxonomy" id="349221"/>
    <lineage>
        <taxon>Bacteria</taxon>
        <taxon>Pseudomonadati</taxon>
        <taxon>Bdellovibrionota</taxon>
        <taxon>Bdellovibrionia</taxon>
        <taxon>Bdellovibrionales</taxon>
        <taxon>Pseudobdellovibrionaceae</taxon>
        <taxon>Micavibrio</taxon>
    </lineage>
</organism>
<dbReference type="Proteomes" id="UP000249417">
    <property type="component" value="Unassembled WGS sequence"/>
</dbReference>
<dbReference type="SMART" id="SM00936">
    <property type="entry name" value="PBP5_C"/>
    <property type="match status" value="1"/>
</dbReference>
<reference evidence="2 3" key="1">
    <citation type="submission" date="2017-08" db="EMBL/GenBank/DDBJ databases">
        <title>Infants hospitalized years apart are colonized by the same room-sourced microbial strains.</title>
        <authorList>
            <person name="Brooks B."/>
            <person name="Olm M.R."/>
            <person name="Firek B.A."/>
            <person name="Baker R."/>
            <person name="Thomas B.C."/>
            <person name="Morowitz M.J."/>
            <person name="Banfield J.F."/>
        </authorList>
    </citation>
    <scope>NUCLEOTIDE SEQUENCE [LARGE SCALE GENOMIC DNA]</scope>
    <source>
        <strain evidence="2">S2_005_002_R2_29</strain>
    </source>
</reference>
<name>A0A2W5MPE7_9BACT</name>
<evidence type="ECO:0000313" key="3">
    <source>
        <dbReference type="Proteomes" id="UP000249417"/>
    </source>
</evidence>
<evidence type="ECO:0000259" key="1">
    <source>
        <dbReference type="SMART" id="SM00936"/>
    </source>
</evidence>
<proteinExistence type="predicted"/>
<dbReference type="SUPFAM" id="SSF69189">
    <property type="entry name" value="Penicillin-binding protein associated domain"/>
    <property type="match status" value="1"/>
</dbReference>
<dbReference type="Pfam" id="PF07943">
    <property type="entry name" value="PBP5_C"/>
    <property type="match status" value="1"/>
</dbReference>
<dbReference type="Gene3D" id="2.60.410.10">
    <property type="entry name" value="D-Ala-D-Ala carboxypeptidase, C-terminal domain"/>
    <property type="match status" value="1"/>
</dbReference>
<dbReference type="EMBL" id="QFQB01000172">
    <property type="protein sequence ID" value="PZQ43241.1"/>
    <property type="molecule type" value="Genomic_DNA"/>
</dbReference>
<dbReference type="GO" id="GO:0009002">
    <property type="term" value="F:serine-type D-Ala-D-Ala carboxypeptidase activity"/>
    <property type="evidence" value="ECO:0007669"/>
    <property type="project" value="InterPro"/>
</dbReference>
<dbReference type="AlphaFoldDB" id="A0A2W5MPE7"/>
<sequence length="104" mass="11279">APVVMGVERSVPLIVEQDLKITLPKMSAVNLKGQAVFNGPLEAPVKKGQKVGVVRVELPNMQPVELPIVAAKDIPKLGFFPALMEKTERLLFGYRLPPAENPAP</sequence>
<comment type="caution">
    <text evidence="2">The sequence shown here is derived from an EMBL/GenBank/DDBJ whole genome shotgun (WGS) entry which is preliminary data.</text>
</comment>
<evidence type="ECO:0000313" key="2">
    <source>
        <dbReference type="EMBL" id="PZQ43241.1"/>
    </source>
</evidence>
<protein>
    <recommendedName>
        <fullName evidence="1">Peptidase S11 D-Ala-D-Ala carboxypeptidase A C-terminal domain-containing protein</fullName>
    </recommendedName>
</protein>
<dbReference type="InterPro" id="IPR015956">
    <property type="entry name" value="Peniciliin-bd_prot_C_sf"/>
</dbReference>
<feature type="non-terminal residue" evidence="2">
    <location>
        <position position="1"/>
    </location>
</feature>
<gene>
    <name evidence="2" type="ORF">DI551_12480</name>
</gene>
<accession>A0A2W5MPE7</accession>
<dbReference type="InterPro" id="IPR012907">
    <property type="entry name" value="Peptidase_S11_C"/>
</dbReference>
<dbReference type="GO" id="GO:0006508">
    <property type="term" value="P:proteolysis"/>
    <property type="evidence" value="ECO:0007669"/>
    <property type="project" value="InterPro"/>
</dbReference>
<dbReference type="InterPro" id="IPR037167">
    <property type="entry name" value="Peptidase_S11_C_sf"/>
</dbReference>